<comment type="caution">
    <text evidence="3">The sequence shown here is derived from an EMBL/GenBank/DDBJ whole genome shotgun (WGS) entry which is preliminary data.</text>
</comment>
<dbReference type="Pfam" id="PF00149">
    <property type="entry name" value="Metallophos"/>
    <property type="match status" value="1"/>
</dbReference>
<evidence type="ECO:0000259" key="2">
    <source>
        <dbReference type="Pfam" id="PF00149"/>
    </source>
</evidence>
<dbReference type="AlphaFoldDB" id="A0AA86NGZ9"/>
<dbReference type="EMBL" id="CAXDID020000008">
    <property type="protein sequence ID" value="CAL5977554.1"/>
    <property type="molecule type" value="Genomic_DNA"/>
</dbReference>
<proteinExistence type="predicted"/>
<keyword evidence="1" id="KW-0812">Transmembrane</keyword>
<feature type="transmembrane region" description="Helical" evidence="1">
    <location>
        <begin position="57"/>
        <end position="75"/>
    </location>
</feature>
<reference evidence="5 7" key="2">
    <citation type="submission" date="2024-07" db="EMBL/GenBank/DDBJ databases">
        <authorList>
            <person name="Akdeniz Z."/>
        </authorList>
    </citation>
    <scope>NUCLEOTIDE SEQUENCE [LARGE SCALE GENOMIC DNA]</scope>
</reference>
<evidence type="ECO:0000313" key="5">
    <source>
        <dbReference type="EMBL" id="CAL5977554.1"/>
    </source>
</evidence>
<protein>
    <submittedName>
        <fullName evidence="3">Alkaline phosphatase</fullName>
    </submittedName>
    <submittedName>
        <fullName evidence="5">Alkaline_phosphatase</fullName>
    </submittedName>
</protein>
<evidence type="ECO:0000313" key="6">
    <source>
        <dbReference type="EMBL" id="CAL5977564.1"/>
    </source>
</evidence>
<dbReference type="Proteomes" id="UP001642409">
    <property type="component" value="Unassembled WGS sequence"/>
</dbReference>
<evidence type="ECO:0000313" key="7">
    <source>
        <dbReference type="Proteomes" id="UP001642409"/>
    </source>
</evidence>
<organism evidence="3">
    <name type="scientific">Hexamita inflata</name>
    <dbReference type="NCBI Taxonomy" id="28002"/>
    <lineage>
        <taxon>Eukaryota</taxon>
        <taxon>Metamonada</taxon>
        <taxon>Diplomonadida</taxon>
        <taxon>Hexamitidae</taxon>
        <taxon>Hexamitinae</taxon>
        <taxon>Hexamita</taxon>
    </lineage>
</organism>
<dbReference type="EMBL" id="CAXDID020000008">
    <property type="protein sequence ID" value="CAL5977564.1"/>
    <property type="molecule type" value="Genomic_DNA"/>
</dbReference>
<evidence type="ECO:0000313" key="4">
    <source>
        <dbReference type="EMBL" id="CAI9919153.1"/>
    </source>
</evidence>
<keyword evidence="1" id="KW-0472">Membrane</keyword>
<dbReference type="GO" id="GO:0016787">
    <property type="term" value="F:hydrolase activity"/>
    <property type="evidence" value="ECO:0007669"/>
    <property type="project" value="InterPro"/>
</dbReference>
<dbReference type="EMBL" id="CATOUU010000171">
    <property type="protein sequence ID" value="CAI9919153.1"/>
    <property type="molecule type" value="Genomic_DNA"/>
</dbReference>
<dbReference type="SUPFAM" id="SSF56300">
    <property type="entry name" value="Metallo-dependent phosphatases"/>
    <property type="match status" value="1"/>
</dbReference>
<evidence type="ECO:0000256" key="1">
    <source>
        <dbReference type="SAM" id="Phobius"/>
    </source>
</evidence>
<gene>
    <name evidence="5" type="ORF">HINF_LOCUS4357</name>
    <name evidence="6" type="ORF">HINF_LOCUS4362</name>
    <name evidence="3" type="ORF">HINF_LOCUS6793</name>
    <name evidence="4" type="ORF">HINF_LOCUS6798</name>
</gene>
<sequence>MKLVQVQKIEKLQNTLVVLKATRIIQCAVILYLAIVHLVIAKIYLVSKLEFYGQLQYAYFTAIKAIVCVIFTAIQTSVVKRNKRVKVIYAVVIINTIFVIALIADLAYFQRQFDDVNYGPLTVINGNQTQIHWYTSQKSQSIVSLDNKVFMTNTRTHFHNVLVNETNFNFKVNGFSENSFNYSLPAVTSKFIVMTDIHGNGKYLNNITQDYDFALLCGDYSSGGMAHEFSRSFKQIHKKPVIMAVGNHDALGDIDKLVTRQTNFYQKIGQNGYYFIYVLNTDLFHHSRVNESRVDEAIQFLQDNPHLSQNDENVFIVSHQAVYSTGHFGSVQYFTNAMEKYLNEHEHDRIRAVFSGHDHLFSAFKRDNVYYFVNGAGGGPVNKVGHQGDRSWEKDELSGPQPVTSSRTIGYDSHLNSYTKYTRTEVEFAPGKIVYVVRDLETNKVLNTFEQTIE</sequence>
<dbReference type="EMBL" id="CATOUU010000171">
    <property type="protein sequence ID" value="CAI9919148.1"/>
    <property type="molecule type" value="Genomic_DNA"/>
</dbReference>
<accession>A0AA86NGZ9</accession>
<keyword evidence="7" id="KW-1185">Reference proteome</keyword>
<dbReference type="InterPro" id="IPR029052">
    <property type="entry name" value="Metallo-depent_PP-like"/>
</dbReference>
<feature type="transmembrane region" description="Helical" evidence="1">
    <location>
        <begin position="21"/>
        <end position="45"/>
    </location>
</feature>
<feature type="transmembrane region" description="Helical" evidence="1">
    <location>
        <begin position="87"/>
        <end position="109"/>
    </location>
</feature>
<dbReference type="InterPro" id="IPR004843">
    <property type="entry name" value="Calcineurin-like_PHP"/>
</dbReference>
<reference evidence="3" key="1">
    <citation type="submission" date="2023-06" db="EMBL/GenBank/DDBJ databases">
        <authorList>
            <person name="Kurt Z."/>
        </authorList>
    </citation>
    <scope>NUCLEOTIDE SEQUENCE</scope>
</reference>
<keyword evidence="1" id="KW-1133">Transmembrane helix</keyword>
<evidence type="ECO:0000313" key="3">
    <source>
        <dbReference type="EMBL" id="CAI9919148.1"/>
    </source>
</evidence>
<name>A0AA86NGZ9_9EUKA</name>
<feature type="domain" description="Calcineurin-like phosphoesterase" evidence="2">
    <location>
        <begin position="190"/>
        <end position="359"/>
    </location>
</feature>
<dbReference type="Gene3D" id="3.60.21.10">
    <property type="match status" value="1"/>
</dbReference>